<dbReference type="Pfam" id="PF12860">
    <property type="entry name" value="PAS_7"/>
    <property type="match status" value="1"/>
</dbReference>
<dbReference type="PROSITE" id="PS50887">
    <property type="entry name" value="GGDEF"/>
    <property type="match status" value="1"/>
</dbReference>
<dbReference type="Pfam" id="PF03707">
    <property type="entry name" value="MHYT"/>
    <property type="match status" value="2"/>
</dbReference>
<dbReference type="SMART" id="SM00267">
    <property type="entry name" value="GGDEF"/>
    <property type="match status" value="1"/>
</dbReference>
<feature type="transmembrane region" description="Helical" evidence="1">
    <location>
        <begin position="49"/>
        <end position="71"/>
    </location>
</feature>
<accession>A0A939FVN8</accession>
<feature type="transmembrane region" description="Helical" evidence="1">
    <location>
        <begin position="170"/>
        <end position="191"/>
    </location>
</feature>
<dbReference type="InterPro" id="IPR043128">
    <property type="entry name" value="Rev_trsase/Diguanyl_cyclase"/>
</dbReference>
<feature type="transmembrane region" description="Helical" evidence="1">
    <location>
        <begin position="83"/>
        <end position="106"/>
    </location>
</feature>
<comment type="caution">
    <text evidence="5">The sequence shown here is derived from an EMBL/GenBank/DDBJ whole genome shotgun (WGS) entry which is preliminary data.</text>
</comment>
<feature type="transmembrane region" description="Helical" evidence="1">
    <location>
        <begin position="113"/>
        <end position="140"/>
    </location>
</feature>
<dbReference type="EMBL" id="JAFMPP010000001">
    <property type="protein sequence ID" value="MBO0661106.1"/>
    <property type="molecule type" value="Genomic_DNA"/>
</dbReference>
<evidence type="ECO:0000313" key="5">
    <source>
        <dbReference type="EMBL" id="MBO0661106.1"/>
    </source>
</evidence>
<dbReference type="AlphaFoldDB" id="A0A939FVN8"/>
<dbReference type="SUPFAM" id="SSF141868">
    <property type="entry name" value="EAL domain-like"/>
    <property type="match status" value="1"/>
</dbReference>
<dbReference type="SUPFAM" id="SSF55785">
    <property type="entry name" value="PYP-like sensor domain (PAS domain)"/>
    <property type="match status" value="1"/>
</dbReference>
<dbReference type="Gene3D" id="3.20.20.450">
    <property type="entry name" value="EAL domain"/>
    <property type="match status" value="1"/>
</dbReference>
<evidence type="ECO:0000259" key="3">
    <source>
        <dbReference type="PROSITE" id="PS50887"/>
    </source>
</evidence>
<dbReference type="PANTHER" id="PTHR44757">
    <property type="entry name" value="DIGUANYLATE CYCLASE DGCP"/>
    <property type="match status" value="1"/>
</dbReference>
<reference evidence="5" key="1">
    <citation type="submission" date="2021-03" db="EMBL/GenBank/DDBJ databases">
        <title>Whole genome sequence of Jiella sp. CQZ9-1.</title>
        <authorList>
            <person name="Tuo L."/>
        </authorList>
    </citation>
    <scope>NUCLEOTIDE SEQUENCE</scope>
    <source>
        <strain evidence="5">CQZ9-1</strain>
    </source>
</reference>
<feature type="transmembrane region" description="Helical" evidence="1">
    <location>
        <begin position="211"/>
        <end position="231"/>
    </location>
</feature>
<feature type="domain" description="MHYT" evidence="4">
    <location>
        <begin position="12"/>
        <end position="204"/>
    </location>
</feature>
<dbReference type="InterPro" id="IPR001633">
    <property type="entry name" value="EAL_dom"/>
</dbReference>
<dbReference type="InterPro" id="IPR035965">
    <property type="entry name" value="PAS-like_dom_sf"/>
</dbReference>
<evidence type="ECO:0000259" key="4">
    <source>
        <dbReference type="PROSITE" id="PS50924"/>
    </source>
</evidence>
<sequence>MIVTLAQLAADHSLGVVATALAICLVAGWLSATLLQLAVLATGRPRRSLLAGAVVVAGIGVWTTHFVAMLGYRPDLMLSFGGWTTAVSALVGIMLAGLPFALSAVLANRVARVVMGALSGLGIAGMHFTGMAGLLIGVPVSSPESVMLACLVGAGTLALVGALPVGKGPIWLITGLAFTIAVAGTHFVAIAGTEFVGLRSRLVLPQENTMLSIFTAAGTTVLFLGAFFGVVTSRRFQAQARSHAEILAAALDNMSNGLVYFGEDGSLQLFNRRYLEITGLQPGILSQGMSHSEVIAAIGDAQGWSQDRRKLAIERARLWTSAADSESIEYVMDDGRIMEVELRRVDGGGYVLTFDDVSAQREAQRRIAELAYGDPLTGLPNRRALLQRLEDDFKPNNHFKLLLLDLDRFKIINDTYGHGVGDQLLIEVAGRLSQIAGEAGFVARLGGDEMAVLVYGDLEAATAIAEEILDQISQPFQIGGNEISVGCSIGLCSTREAKDAAELMRFCDIALYESKRRGGDRLSRYCLGMVEKIAARAQLEVDLRVAIARGEFHLVYQPVHSLKHDDRLIGYEALLRWQHPVLGPISPAQFIPLAEETGQIVEIGAWVLEEACRQAAKLPAELYMAVNISAVQFHSPRLLSHLTRALAESNVAPHRLEVELTETAIAEDGKHIAMVLNAMRALGVSIAMDDFGTGYSSLAHLRDMPLDRIKIDRSFVATAETDKPSMAILRGLMMIARELNISILAEGIESASQLELLRRIGCDAGQGYFLGRPGPIAAADKETCLAATA</sequence>
<dbReference type="SUPFAM" id="SSF55073">
    <property type="entry name" value="Nucleotide cyclase"/>
    <property type="match status" value="1"/>
</dbReference>
<dbReference type="CDD" id="cd01949">
    <property type="entry name" value="GGDEF"/>
    <property type="match status" value="1"/>
</dbReference>
<dbReference type="InterPro" id="IPR052155">
    <property type="entry name" value="Biofilm_reg_signaling"/>
</dbReference>
<dbReference type="NCBIfam" id="TIGR00254">
    <property type="entry name" value="GGDEF"/>
    <property type="match status" value="1"/>
</dbReference>
<dbReference type="CDD" id="cd01948">
    <property type="entry name" value="EAL"/>
    <property type="match status" value="1"/>
</dbReference>
<evidence type="ECO:0000256" key="1">
    <source>
        <dbReference type="PROSITE-ProRule" id="PRU00244"/>
    </source>
</evidence>
<feature type="domain" description="GGDEF" evidence="3">
    <location>
        <begin position="397"/>
        <end position="527"/>
    </location>
</feature>
<keyword evidence="1" id="KW-0812">Transmembrane</keyword>
<dbReference type="PROSITE" id="PS50924">
    <property type="entry name" value="MHYT"/>
    <property type="match status" value="1"/>
</dbReference>
<keyword evidence="1" id="KW-1133">Transmembrane helix</keyword>
<evidence type="ECO:0000313" key="6">
    <source>
        <dbReference type="Proteomes" id="UP000664122"/>
    </source>
</evidence>
<dbReference type="Gene3D" id="3.30.450.20">
    <property type="entry name" value="PAS domain"/>
    <property type="match status" value="1"/>
</dbReference>
<gene>
    <name evidence="5" type="ORF">J1C48_00830</name>
</gene>
<dbReference type="PANTHER" id="PTHR44757:SF2">
    <property type="entry name" value="BIOFILM ARCHITECTURE MAINTENANCE PROTEIN MBAA"/>
    <property type="match status" value="1"/>
</dbReference>
<proteinExistence type="predicted"/>
<keyword evidence="6" id="KW-1185">Reference proteome</keyword>
<dbReference type="GO" id="GO:0016020">
    <property type="term" value="C:membrane"/>
    <property type="evidence" value="ECO:0007669"/>
    <property type="project" value="UniProtKB-UniRule"/>
</dbReference>
<dbReference type="Pfam" id="PF00990">
    <property type="entry name" value="GGDEF"/>
    <property type="match status" value="1"/>
</dbReference>
<name>A0A939FVN8_9HYPH</name>
<organism evidence="5 6">
    <name type="scientific">Jiella flava</name>
    <dbReference type="NCBI Taxonomy" id="2816857"/>
    <lineage>
        <taxon>Bacteria</taxon>
        <taxon>Pseudomonadati</taxon>
        <taxon>Pseudomonadota</taxon>
        <taxon>Alphaproteobacteria</taxon>
        <taxon>Hyphomicrobiales</taxon>
        <taxon>Aurantimonadaceae</taxon>
        <taxon>Jiella</taxon>
    </lineage>
</organism>
<feature type="transmembrane region" description="Helical" evidence="1">
    <location>
        <begin position="12"/>
        <end position="37"/>
    </location>
</feature>
<dbReference type="InterPro" id="IPR029787">
    <property type="entry name" value="Nucleotide_cyclase"/>
</dbReference>
<dbReference type="RefSeq" id="WP_207255746.1">
    <property type="nucleotide sequence ID" value="NZ_JAFMPP010000001.1"/>
</dbReference>
<dbReference type="Proteomes" id="UP000664122">
    <property type="component" value="Unassembled WGS sequence"/>
</dbReference>
<dbReference type="Gene3D" id="3.30.70.270">
    <property type="match status" value="1"/>
</dbReference>
<dbReference type="InterPro" id="IPR035919">
    <property type="entry name" value="EAL_sf"/>
</dbReference>
<feature type="transmembrane region" description="Helical" evidence="1">
    <location>
        <begin position="146"/>
        <end position="163"/>
    </location>
</feature>
<evidence type="ECO:0000259" key="2">
    <source>
        <dbReference type="PROSITE" id="PS50883"/>
    </source>
</evidence>
<keyword evidence="1" id="KW-0472">Membrane</keyword>
<dbReference type="PROSITE" id="PS50883">
    <property type="entry name" value="EAL"/>
    <property type="match status" value="1"/>
</dbReference>
<dbReference type="Pfam" id="PF00563">
    <property type="entry name" value="EAL"/>
    <property type="match status" value="1"/>
</dbReference>
<protein>
    <submittedName>
        <fullName evidence="5">EAL domain-containing protein</fullName>
    </submittedName>
</protein>
<dbReference type="InterPro" id="IPR000160">
    <property type="entry name" value="GGDEF_dom"/>
</dbReference>
<feature type="domain" description="EAL" evidence="2">
    <location>
        <begin position="536"/>
        <end position="787"/>
    </location>
</feature>
<dbReference type="SMART" id="SM00052">
    <property type="entry name" value="EAL"/>
    <property type="match status" value="1"/>
</dbReference>
<dbReference type="InterPro" id="IPR005330">
    <property type="entry name" value="MHYT_dom"/>
</dbReference>